<organism evidence="9 10">
    <name type="scientific">Serpens gallinarum</name>
    <dbReference type="NCBI Taxonomy" id="2763075"/>
    <lineage>
        <taxon>Bacteria</taxon>
        <taxon>Pseudomonadati</taxon>
        <taxon>Pseudomonadota</taxon>
        <taxon>Gammaproteobacteria</taxon>
        <taxon>Pseudomonadales</taxon>
        <taxon>Pseudomonadaceae</taxon>
        <taxon>Pseudomonas</taxon>
    </lineage>
</organism>
<keyword evidence="2" id="KW-1003">Cell membrane</keyword>
<evidence type="ECO:0000259" key="8">
    <source>
        <dbReference type="Pfam" id="PF00892"/>
    </source>
</evidence>
<gene>
    <name evidence="9" type="ORF">H9642_13775</name>
</gene>
<reference evidence="9 10" key="1">
    <citation type="submission" date="2020-08" db="EMBL/GenBank/DDBJ databases">
        <title>A Genomic Blueprint of the Chicken Gut Microbiome.</title>
        <authorList>
            <person name="Gilroy R."/>
            <person name="Ravi A."/>
            <person name="Getino M."/>
            <person name="Pursley I."/>
            <person name="Horton D.L."/>
            <person name="Alikhan N.-F."/>
            <person name="Baker D."/>
            <person name="Gharbi K."/>
            <person name="Hall N."/>
            <person name="Watson M."/>
            <person name="Adriaenssens E.M."/>
            <person name="Foster-Nyarko E."/>
            <person name="Jarju S."/>
            <person name="Secka A."/>
            <person name="Antonio M."/>
            <person name="Oren A."/>
            <person name="Chaudhuri R."/>
            <person name="La Ragione R.M."/>
            <person name="Hildebrand F."/>
            <person name="Pallen M.J."/>
        </authorList>
    </citation>
    <scope>NUCLEOTIDE SEQUENCE [LARGE SCALE GENOMIC DNA]</scope>
    <source>
        <strain evidence="9 10">Sa2CUA2</strain>
    </source>
</reference>
<evidence type="ECO:0000256" key="2">
    <source>
        <dbReference type="ARBA" id="ARBA00022475"/>
    </source>
</evidence>
<dbReference type="EMBL" id="JACSQG010000007">
    <property type="protein sequence ID" value="MBD7978250.1"/>
    <property type="molecule type" value="Genomic_DNA"/>
</dbReference>
<feature type="chain" id="PRO_5045131619" evidence="7">
    <location>
        <begin position="21"/>
        <end position="299"/>
    </location>
</feature>
<dbReference type="RefSeq" id="WP_251837021.1">
    <property type="nucleotide sequence ID" value="NZ_JACSQG010000007.1"/>
</dbReference>
<keyword evidence="10" id="KW-1185">Reference proteome</keyword>
<evidence type="ECO:0000256" key="1">
    <source>
        <dbReference type="ARBA" id="ARBA00004651"/>
    </source>
</evidence>
<feature type="transmembrane region" description="Helical" evidence="6">
    <location>
        <begin position="252"/>
        <end position="271"/>
    </location>
</feature>
<feature type="transmembrane region" description="Helical" evidence="6">
    <location>
        <begin position="158"/>
        <end position="175"/>
    </location>
</feature>
<feature type="transmembrane region" description="Helical" evidence="6">
    <location>
        <begin position="40"/>
        <end position="60"/>
    </location>
</feature>
<evidence type="ECO:0000256" key="5">
    <source>
        <dbReference type="ARBA" id="ARBA00023136"/>
    </source>
</evidence>
<dbReference type="InterPro" id="IPR051258">
    <property type="entry name" value="Diverse_Substrate_Transporter"/>
</dbReference>
<dbReference type="InterPro" id="IPR000620">
    <property type="entry name" value="EamA_dom"/>
</dbReference>
<comment type="caution">
    <text evidence="9">The sequence shown here is derived from an EMBL/GenBank/DDBJ whole genome shotgun (WGS) entry which is preliminary data.</text>
</comment>
<keyword evidence="3 6" id="KW-0812">Transmembrane</keyword>
<feature type="signal peptide" evidence="7">
    <location>
        <begin position="1"/>
        <end position="20"/>
    </location>
</feature>
<accession>A0ABR8TR48</accession>
<dbReference type="Proteomes" id="UP000611945">
    <property type="component" value="Unassembled WGS sequence"/>
</dbReference>
<feature type="transmembrane region" description="Helical" evidence="6">
    <location>
        <begin position="97"/>
        <end position="118"/>
    </location>
</feature>
<keyword evidence="4 6" id="KW-1133">Transmembrane helix</keyword>
<proteinExistence type="predicted"/>
<evidence type="ECO:0000256" key="4">
    <source>
        <dbReference type="ARBA" id="ARBA00022989"/>
    </source>
</evidence>
<feature type="transmembrane region" description="Helical" evidence="6">
    <location>
        <begin position="72"/>
        <end position="91"/>
    </location>
</feature>
<dbReference type="PANTHER" id="PTHR42920:SF11">
    <property type="entry name" value="INNER MEMBRANE PROTEIN YTFF"/>
    <property type="match status" value="1"/>
</dbReference>
<dbReference type="Pfam" id="PF00892">
    <property type="entry name" value="EamA"/>
    <property type="match status" value="2"/>
</dbReference>
<name>A0ABR8TR48_9PSED</name>
<evidence type="ECO:0000256" key="7">
    <source>
        <dbReference type="SAM" id="SignalP"/>
    </source>
</evidence>
<evidence type="ECO:0000313" key="9">
    <source>
        <dbReference type="EMBL" id="MBD7978250.1"/>
    </source>
</evidence>
<keyword evidence="5 6" id="KW-0472">Membrane</keyword>
<feature type="transmembrane region" description="Helical" evidence="6">
    <location>
        <begin position="222"/>
        <end position="240"/>
    </location>
</feature>
<evidence type="ECO:0000256" key="3">
    <source>
        <dbReference type="ARBA" id="ARBA00022692"/>
    </source>
</evidence>
<feature type="transmembrane region" description="Helical" evidence="6">
    <location>
        <begin position="127"/>
        <end position="146"/>
    </location>
</feature>
<feature type="transmembrane region" description="Helical" evidence="6">
    <location>
        <begin position="277"/>
        <end position="295"/>
    </location>
</feature>
<protein>
    <submittedName>
        <fullName evidence="9">EamA family transporter</fullName>
    </submittedName>
</protein>
<evidence type="ECO:0000313" key="10">
    <source>
        <dbReference type="Proteomes" id="UP000611945"/>
    </source>
</evidence>
<dbReference type="SUPFAM" id="SSF103481">
    <property type="entry name" value="Multidrug resistance efflux transporter EmrE"/>
    <property type="match status" value="2"/>
</dbReference>
<comment type="subcellular location">
    <subcellularLocation>
        <location evidence="1">Cell membrane</location>
        <topology evidence="1">Multi-pass membrane protein</topology>
    </subcellularLocation>
</comment>
<dbReference type="InterPro" id="IPR037185">
    <property type="entry name" value="EmrE-like"/>
</dbReference>
<evidence type="ECO:0000256" key="6">
    <source>
        <dbReference type="SAM" id="Phobius"/>
    </source>
</evidence>
<feature type="transmembrane region" description="Helical" evidence="6">
    <location>
        <begin position="187"/>
        <end position="207"/>
    </location>
</feature>
<sequence>MNSRSAWAAAGLLLSSLLWAGNALVARATSGEIHPFALSFWRWALALAVLLPFVIVPLWQQRAVLRKAGWRLALTAALGIGAYNSLLYSAAQSTTAINITLLNTCIPLATFISAGFLLKEWPSPRSWLGMLIAVCGLLVLISQARLENLLGLSFNPGDLVMLLAVLAWALYTVLLRRWGSYFALPPLVLLAAFVSVGLVAILPFYLIELRQVGGFEVTPRTLGAIGYTALLASLVAYVTWNQGVKIIGAAKASLALYSMPVFAAVLAYVLLGETLQGFHWMGGALIFGGLLLATLPKRR</sequence>
<keyword evidence="7" id="KW-0732">Signal</keyword>
<feature type="domain" description="EamA" evidence="8">
    <location>
        <begin position="7"/>
        <end position="141"/>
    </location>
</feature>
<dbReference type="PANTHER" id="PTHR42920">
    <property type="entry name" value="OS03G0707200 PROTEIN-RELATED"/>
    <property type="match status" value="1"/>
</dbReference>
<feature type="domain" description="EamA" evidence="8">
    <location>
        <begin position="156"/>
        <end position="294"/>
    </location>
</feature>